<dbReference type="GO" id="GO:0005524">
    <property type="term" value="F:ATP binding"/>
    <property type="evidence" value="ECO:0007669"/>
    <property type="project" value="UniProtKB-KW"/>
</dbReference>
<dbReference type="InterPro" id="IPR000756">
    <property type="entry name" value="Diacylglycerol_kin_accessory"/>
</dbReference>
<dbReference type="InterPro" id="IPR002219">
    <property type="entry name" value="PKC_DAG/PE"/>
</dbReference>
<evidence type="ECO:0000256" key="10">
    <source>
        <dbReference type="ARBA" id="ARBA00022837"/>
    </source>
</evidence>
<keyword evidence="11 12" id="KW-0067">ATP-binding</keyword>
<evidence type="ECO:0000256" key="5">
    <source>
        <dbReference type="ARBA" id="ARBA00022737"/>
    </source>
</evidence>
<proteinExistence type="inferred from homology"/>
<keyword evidence="3 12" id="KW-0808">Transferase</keyword>
<dbReference type="PROSITE" id="PS50081">
    <property type="entry name" value="ZF_DAG_PE_2"/>
    <property type="match status" value="2"/>
</dbReference>
<dbReference type="InterPro" id="IPR046349">
    <property type="entry name" value="C1-like_sf"/>
</dbReference>
<evidence type="ECO:0000256" key="6">
    <source>
        <dbReference type="ARBA" id="ARBA00022741"/>
    </source>
</evidence>
<dbReference type="AlphaFoldDB" id="A0A0N4Z1N0"/>
<feature type="compositionally biased region" description="Polar residues" evidence="13">
    <location>
        <begin position="104"/>
        <end position="121"/>
    </location>
</feature>
<dbReference type="Gene3D" id="3.30.60.20">
    <property type="match status" value="1"/>
</dbReference>
<dbReference type="SUPFAM" id="SSF111331">
    <property type="entry name" value="NAD kinase/diacylglycerol kinase-like"/>
    <property type="match status" value="1"/>
</dbReference>
<evidence type="ECO:0000313" key="18">
    <source>
        <dbReference type="WBParaSite" id="PTRK_0000077600.1"/>
    </source>
</evidence>
<dbReference type="SMART" id="SM00109">
    <property type="entry name" value="C1"/>
    <property type="match status" value="2"/>
</dbReference>
<dbReference type="Gene3D" id="3.40.50.10330">
    <property type="entry name" value="Probable inorganic polyphosphate/atp-NAD kinase, domain 1"/>
    <property type="match status" value="1"/>
</dbReference>
<dbReference type="InterPro" id="IPR017438">
    <property type="entry name" value="ATP-NAD_kinase_N"/>
</dbReference>
<evidence type="ECO:0000256" key="4">
    <source>
        <dbReference type="ARBA" id="ARBA00022723"/>
    </source>
</evidence>
<dbReference type="InterPro" id="IPR011992">
    <property type="entry name" value="EF-hand-dom_pair"/>
</dbReference>
<feature type="domain" description="EF-hand" evidence="16">
    <location>
        <begin position="206"/>
        <end position="241"/>
    </location>
</feature>
<evidence type="ECO:0000313" key="17">
    <source>
        <dbReference type="Proteomes" id="UP000038045"/>
    </source>
</evidence>
<evidence type="ECO:0000256" key="11">
    <source>
        <dbReference type="ARBA" id="ARBA00022840"/>
    </source>
</evidence>
<keyword evidence="10" id="KW-0106">Calcium</keyword>
<dbReference type="SUPFAM" id="SSF57889">
    <property type="entry name" value="Cysteine-rich domain"/>
    <property type="match status" value="2"/>
</dbReference>
<dbReference type="GO" id="GO:0004143">
    <property type="term" value="F:ATP-dependent diacylglycerol kinase activity"/>
    <property type="evidence" value="ECO:0007669"/>
    <property type="project" value="UniProtKB-EC"/>
</dbReference>
<evidence type="ECO:0000256" key="7">
    <source>
        <dbReference type="ARBA" id="ARBA00022771"/>
    </source>
</evidence>
<keyword evidence="5" id="KW-0677">Repeat</keyword>
<dbReference type="EC" id="2.7.1.107" evidence="12"/>
<feature type="compositionally biased region" description="Basic and acidic residues" evidence="13">
    <location>
        <begin position="82"/>
        <end position="103"/>
    </location>
</feature>
<dbReference type="SUPFAM" id="SSF47473">
    <property type="entry name" value="EF-hand"/>
    <property type="match status" value="1"/>
</dbReference>
<dbReference type="Gene3D" id="1.10.238.10">
    <property type="entry name" value="EF-hand"/>
    <property type="match status" value="1"/>
</dbReference>
<organism evidence="17 18">
    <name type="scientific">Parastrongyloides trichosuri</name>
    <name type="common">Possum-specific nematode worm</name>
    <dbReference type="NCBI Taxonomy" id="131310"/>
    <lineage>
        <taxon>Eukaryota</taxon>
        <taxon>Metazoa</taxon>
        <taxon>Ecdysozoa</taxon>
        <taxon>Nematoda</taxon>
        <taxon>Chromadorea</taxon>
        <taxon>Rhabditida</taxon>
        <taxon>Tylenchina</taxon>
        <taxon>Panagrolaimomorpha</taxon>
        <taxon>Strongyloidoidea</taxon>
        <taxon>Strongyloididae</taxon>
        <taxon>Parastrongyloides</taxon>
    </lineage>
</organism>
<dbReference type="SMART" id="SM00046">
    <property type="entry name" value="DAGKc"/>
    <property type="match status" value="1"/>
</dbReference>
<dbReference type="PANTHER" id="PTHR11255">
    <property type="entry name" value="DIACYLGLYCEROL KINASE"/>
    <property type="match status" value="1"/>
</dbReference>
<feature type="domain" description="DAGKc" evidence="15">
    <location>
        <begin position="445"/>
        <end position="581"/>
    </location>
</feature>
<protein>
    <recommendedName>
        <fullName evidence="12">Diacylglycerol kinase</fullName>
        <shortName evidence="12">DAG kinase</shortName>
        <ecNumber evidence="12">2.7.1.107</ecNumber>
    </recommendedName>
</protein>
<evidence type="ECO:0000256" key="3">
    <source>
        <dbReference type="ARBA" id="ARBA00022679"/>
    </source>
</evidence>
<accession>A0A0N4Z1N0</accession>
<dbReference type="GO" id="GO:0016020">
    <property type="term" value="C:membrane"/>
    <property type="evidence" value="ECO:0007669"/>
    <property type="project" value="TreeGrafter"/>
</dbReference>
<dbReference type="InterPro" id="IPR001206">
    <property type="entry name" value="Diacylglycerol_kinase_cat_dom"/>
</dbReference>
<dbReference type="Pfam" id="PF00609">
    <property type="entry name" value="DAGK_acc"/>
    <property type="match status" value="1"/>
</dbReference>
<dbReference type="PROSITE" id="PS50146">
    <property type="entry name" value="DAGK"/>
    <property type="match status" value="1"/>
</dbReference>
<dbReference type="Pfam" id="PF00130">
    <property type="entry name" value="C1_1"/>
    <property type="match status" value="1"/>
</dbReference>
<dbReference type="PROSITE" id="PS50222">
    <property type="entry name" value="EF_HAND_2"/>
    <property type="match status" value="1"/>
</dbReference>
<keyword evidence="7" id="KW-0863">Zinc-finger</keyword>
<dbReference type="Gene3D" id="2.60.200.40">
    <property type="match status" value="1"/>
</dbReference>
<comment type="similarity">
    <text evidence="2 12">Belongs to the eukaryotic diacylglycerol kinase family.</text>
</comment>
<feature type="region of interest" description="Disordered" evidence="13">
    <location>
        <begin position="1"/>
        <end position="28"/>
    </location>
</feature>
<evidence type="ECO:0000256" key="13">
    <source>
        <dbReference type="SAM" id="MobiDB-lite"/>
    </source>
</evidence>
<dbReference type="STRING" id="131310.A0A0N4Z1N0"/>
<sequence>MQRSTETSNILEGKSFSKHDSSTSTQSDTGIFSFSGLLSLPNNSYSKSHILDGEYENIIPTMIGKKGGKGSSSKDKKKTKNIRREGDDSKEMSNNHIDKDGKESSTLMTSNNDSLKTPSRVPSTKQIFKMINSMLTIENNIDNSVSSDKSPKYVKYINDDDGSSLDTDNNIMLMRKKIKDHLKSCNIPRDYVYPILTNVDLISKLSYQKKLHFILSYFDTNNDGIINKVDINLFLNQLIAYLEGENKSNDSIQNILTTLGDEMMYDGDCNITISDSINIIKNNHVIEALIGQNNETTGNKEHHWAFKNSPTPLYCAICCNKSSILKKRQGLVCKLCSFFCHESCSKNAPNNCITDYVISIGEETEDVSMHHWLEISEKKKCSSCFLKIKPFQGKRCRWCHLIYHQRCLKNAKNCTYGCFNNFILPRDWCEKNIDTGKVNISCKDISRKPVLVLINPKSGGNIGNEIFEQFLQLLHPRQVYSLNEFTPDEIINKFKNIENYRIIVGGGDGTITWVQEAFDRCGYNGDNRPPMMILPIGTGNDLSRSLKWGGGVIKIKPLELLKKMEKSKIVFLDRWKIDIDKKDDEIKLPATIFNNYFSIGIDAQICHKFHKKRETNPELFSNRTRNKLHYVEIGAIELFTRSWREFCDDINIICDGEPLIIEGLDLEGICLLNTPFIHGGTNMSHDKKKSVCIVAGKYIKRCIRGKKNEKILAPKCIGDGLIEIIGFKNMIHIISLRSGFKEPLSLAQVKDIQISTRKQFPMQIDGEPWLQNPCDIHISHYNKVPMFKKK</sequence>
<reference evidence="18" key="1">
    <citation type="submission" date="2017-02" db="UniProtKB">
        <authorList>
            <consortium name="WormBaseParasite"/>
        </authorList>
    </citation>
    <scope>IDENTIFICATION</scope>
</reference>
<evidence type="ECO:0000259" key="16">
    <source>
        <dbReference type="PROSITE" id="PS50222"/>
    </source>
</evidence>
<dbReference type="GO" id="GO:0007200">
    <property type="term" value="P:phospholipase C-activating G protein-coupled receptor signaling pathway"/>
    <property type="evidence" value="ECO:0007669"/>
    <property type="project" value="InterPro"/>
</dbReference>
<dbReference type="GO" id="GO:0008270">
    <property type="term" value="F:zinc ion binding"/>
    <property type="evidence" value="ECO:0007669"/>
    <property type="project" value="UniProtKB-KW"/>
</dbReference>
<keyword evidence="6 12" id="KW-0547">Nucleotide-binding</keyword>
<keyword evidence="4" id="KW-0479">Metal-binding</keyword>
<dbReference type="SMART" id="SM00045">
    <property type="entry name" value="DAGKa"/>
    <property type="match status" value="1"/>
</dbReference>
<dbReference type="InterPro" id="IPR018247">
    <property type="entry name" value="EF_Hand_1_Ca_BS"/>
</dbReference>
<dbReference type="WBParaSite" id="PTRK_0000077600.1">
    <property type="protein sequence ID" value="PTRK_0000077600.1"/>
    <property type="gene ID" value="PTRK_0000077600"/>
</dbReference>
<name>A0A0N4Z1N0_PARTI</name>
<dbReference type="GO" id="GO:0005509">
    <property type="term" value="F:calcium ion binding"/>
    <property type="evidence" value="ECO:0007669"/>
    <property type="project" value="InterPro"/>
</dbReference>
<dbReference type="InterPro" id="IPR037607">
    <property type="entry name" value="DGK"/>
</dbReference>
<evidence type="ECO:0000256" key="12">
    <source>
        <dbReference type="RuleBase" id="RU361128"/>
    </source>
</evidence>
<comment type="catalytic activity">
    <reaction evidence="1 12">
        <text>a 1,2-diacyl-sn-glycerol + ATP = a 1,2-diacyl-sn-glycero-3-phosphate + ADP + H(+)</text>
        <dbReference type="Rhea" id="RHEA:10272"/>
        <dbReference type="ChEBI" id="CHEBI:15378"/>
        <dbReference type="ChEBI" id="CHEBI:17815"/>
        <dbReference type="ChEBI" id="CHEBI:30616"/>
        <dbReference type="ChEBI" id="CHEBI:58608"/>
        <dbReference type="ChEBI" id="CHEBI:456216"/>
        <dbReference type="EC" id="2.7.1.107"/>
    </reaction>
</comment>
<evidence type="ECO:0000256" key="2">
    <source>
        <dbReference type="ARBA" id="ARBA00009280"/>
    </source>
</evidence>
<evidence type="ECO:0000259" key="14">
    <source>
        <dbReference type="PROSITE" id="PS50081"/>
    </source>
</evidence>
<feature type="domain" description="Phorbol-ester/DAG-type" evidence="14">
    <location>
        <begin position="301"/>
        <end position="352"/>
    </location>
</feature>
<keyword evidence="17" id="KW-1185">Reference proteome</keyword>
<feature type="domain" description="Phorbol-ester/DAG-type" evidence="14">
    <location>
        <begin position="369"/>
        <end position="414"/>
    </location>
</feature>
<keyword evidence="8 12" id="KW-0418">Kinase</keyword>
<dbReference type="PROSITE" id="PS00479">
    <property type="entry name" value="ZF_DAG_PE_1"/>
    <property type="match status" value="1"/>
</dbReference>
<dbReference type="InterPro" id="IPR016064">
    <property type="entry name" value="NAD/diacylglycerol_kinase_sf"/>
</dbReference>
<evidence type="ECO:0000259" key="15">
    <source>
        <dbReference type="PROSITE" id="PS50146"/>
    </source>
</evidence>
<feature type="compositionally biased region" description="Polar residues" evidence="13">
    <location>
        <begin position="1"/>
        <end position="10"/>
    </location>
</feature>
<feature type="region of interest" description="Disordered" evidence="13">
    <location>
        <begin position="61"/>
        <end position="121"/>
    </location>
</feature>
<evidence type="ECO:0000256" key="8">
    <source>
        <dbReference type="ARBA" id="ARBA00022777"/>
    </source>
</evidence>
<dbReference type="PROSITE" id="PS00018">
    <property type="entry name" value="EF_HAND_1"/>
    <property type="match status" value="1"/>
</dbReference>
<dbReference type="InterPro" id="IPR002048">
    <property type="entry name" value="EF_hand_dom"/>
</dbReference>
<dbReference type="Proteomes" id="UP000038045">
    <property type="component" value="Unplaced"/>
</dbReference>
<evidence type="ECO:0000256" key="1">
    <source>
        <dbReference type="ARBA" id="ARBA00001383"/>
    </source>
</evidence>
<dbReference type="Pfam" id="PF00781">
    <property type="entry name" value="DAGK_cat"/>
    <property type="match status" value="1"/>
</dbReference>
<evidence type="ECO:0000256" key="9">
    <source>
        <dbReference type="ARBA" id="ARBA00022833"/>
    </source>
</evidence>
<keyword evidence="9" id="KW-0862">Zinc</keyword>